<comment type="caution">
    <text evidence="1">The sequence shown here is derived from an EMBL/GenBank/DDBJ whole genome shotgun (WGS) entry which is preliminary data.</text>
</comment>
<organism evidence="1 2">
    <name type="scientific">Cudoniella acicularis</name>
    <dbReference type="NCBI Taxonomy" id="354080"/>
    <lineage>
        <taxon>Eukaryota</taxon>
        <taxon>Fungi</taxon>
        <taxon>Dikarya</taxon>
        <taxon>Ascomycota</taxon>
        <taxon>Pezizomycotina</taxon>
        <taxon>Leotiomycetes</taxon>
        <taxon>Helotiales</taxon>
        <taxon>Tricladiaceae</taxon>
        <taxon>Cudoniella</taxon>
    </lineage>
</organism>
<reference evidence="1 2" key="1">
    <citation type="submission" date="2020-03" db="EMBL/GenBank/DDBJ databases">
        <title>Draft Genome Sequence of Cudoniella acicularis.</title>
        <authorList>
            <person name="Buettner E."/>
            <person name="Kellner H."/>
        </authorList>
    </citation>
    <scope>NUCLEOTIDE SEQUENCE [LARGE SCALE GENOMIC DNA]</scope>
    <source>
        <strain evidence="1 2">DSM 108380</strain>
    </source>
</reference>
<keyword evidence="2" id="KW-1185">Reference proteome</keyword>
<proteinExistence type="predicted"/>
<name>A0A8H4R9N5_9HELO</name>
<dbReference type="AlphaFoldDB" id="A0A8H4R9N5"/>
<accession>A0A8H4R9N5</accession>
<protein>
    <submittedName>
        <fullName evidence="1">Uncharacterized protein</fullName>
    </submittedName>
</protein>
<gene>
    <name evidence="1" type="ORF">G7Y89_g13266</name>
</gene>
<dbReference type="Proteomes" id="UP000566819">
    <property type="component" value="Unassembled WGS sequence"/>
</dbReference>
<evidence type="ECO:0000313" key="1">
    <source>
        <dbReference type="EMBL" id="KAF4624903.1"/>
    </source>
</evidence>
<sequence>MFPNTNYRRKCSNCGRWVPLRTREKLPLWPGQKVDGRLPLPDCKSNPQYKTHPEASPSTLGLLEKNSLKPGVEKLSDSLHKRIVCPKCQKTTGFCCHKCLDSISAGKPYHIFQSTCWCCEKATEEWPFGKGNKNLGGIWSPDGVVSNPMTTVDIAKPTVTTPTNPTAGKANHPVTITLVESSSSSDGSASFHIKINFKVS</sequence>
<evidence type="ECO:0000313" key="2">
    <source>
        <dbReference type="Proteomes" id="UP000566819"/>
    </source>
</evidence>
<dbReference type="EMBL" id="JAAMPI010001521">
    <property type="protein sequence ID" value="KAF4624903.1"/>
    <property type="molecule type" value="Genomic_DNA"/>
</dbReference>